<name>A0ACC2REG5_9FUNG</name>
<gene>
    <name evidence="1" type="ORF">DSO57_1034789</name>
</gene>
<proteinExistence type="predicted"/>
<reference evidence="1" key="1">
    <citation type="submission" date="2022-04" db="EMBL/GenBank/DDBJ databases">
        <title>Genome of the entomopathogenic fungus Entomophthora muscae.</title>
        <authorList>
            <person name="Elya C."/>
            <person name="Lovett B.R."/>
            <person name="Lee E."/>
            <person name="Macias A.M."/>
            <person name="Hajek A.E."/>
            <person name="De Bivort B.L."/>
            <person name="Kasson M.T."/>
            <person name="De Fine Licht H.H."/>
            <person name="Stajich J.E."/>
        </authorList>
    </citation>
    <scope>NUCLEOTIDE SEQUENCE</scope>
    <source>
        <strain evidence="1">Berkeley</strain>
    </source>
</reference>
<organism evidence="1 2">
    <name type="scientific">Entomophthora muscae</name>
    <dbReference type="NCBI Taxonomy" id="34485"/>
    <lineage>
        <taxon>Eukaryota</taxon>
        <taxon>Fungi</taxon>
        <taxon>Fungi incertae sedis</taxon>
        <taxon>Zoopagomycota</taxon>
        <taxon>Entomophthoromycotina</taxon>
        <taxon>Entomophthoromycetes</taxon>
        <taxon>Entomophthorales</taxon>
        <taxon>Entomophthoraceae</taxon>
        <taxon>Entomophthora</taxon>
    </lineage>
</organism>
<comment type="caution">
    <text evidence="1">The sequence shown here is derived from an EMBL/GenBank/DDBJ whole genome shotgun (WGS) entry which is preliminary data.</text>
</comment>
<dbReference type="EMBL" id="QTSX02007395">
    <property type="protein sequence ID" value="KAJ9048468.1"/>
    <property type="molecule type" value="Genomic_DNA"/>
</dbReference>
<protein>
    <submittedName>
        <fullName evidence="1">Uncharacterized protein</fullName>
    </submittedName>
</protein>
<evidence type="ECO:0000313" key="1">
    <source>
        <dbReference type="EMBL" id="KAJ9048468.1"/>
    </source>
</evidence>
<dbReference type="Proteomes" id="UP001165960">
    <property type="component" value="Unassembled WGS sequence"/>
</dbReference>
<accession>A0ACC2REG5</accession>
<keyword evidence="2" id="KW-1185">Reference proteome</keyword>
<evidence type="ECO:0000313" key="2">
    <source>
        <dbReference type="Proteomes" id="UP001165960"/>
    </source>
</evidence>
<sequence length="130" mass="14105">MDLVVPGSVINLTEDLFAHKRVKKVVNQQQGGVVVGHQLKGPVLLDYKEDCSPVGQEGGTDEALVECVHKVLTDYCLSWVSDNKGDVPWEVTLVVVQHVFQGPECLGQSAGLSRGKKPHSLGTLTKYLPD</sequence>